<evidence type="ECO:0000259" key="1">
    <source>
        <dbReference type="Pfam" id="PF13304"/>
    </source>
</evidence>
<dbReference type="EMBL" id="LRIE01000065">
    <property type="protein sequence ID" value="KZM35790.1"/>
    <property type="molecule type" value="Genomic_DNA"/>
</dbReference>
<dbReference type="Proteomes" id="UP000076447">
    <property type="component" value="Unassembled WGS sequence"/>
</dbReference>
<gene>
    <name evidence="2" type="ORF">OJAG_14910</name>
</gene>
<dbReference type="SUPFAM" id="SSF52540">
    <property type="entry name" value="P-loop containing nucleoside triphosphate hydrolases"/>
    <property type="match status" value="1"/>
</dbReference>
<protein>
    <recommendedName>
        <fullName evidence="1">ATPase AAA-type core domain-containing protein</fullName>
    </recommendedName>
</protein>
<dbReference type="InterPro" id="IPR003959">
    <property type="entry name" value="ATPase_AAA_core"/>
</dbReference>
<comment type="caution">
    <text evidence="2">The sequence shown here is derived from an EMBL/GenBank/DDBJ whole genome shotgun (WGS) entry which is preliminary data.</text>
</comment>
<sequence>MKMLTGFGVAGYRSFGEQMQYIGPLTKINLVVGQNNAGKSNVLRFAEFLCARKAELQPLDFPVDVLPRPRLRAAVAVEVSDDEIANKFGRLRHRQPAVAELLRDEPISATGGGLVWTHLARHDSNLRGGLGEWWVERGWRLDSASSEERTGLTQRHRQALAEAMDILGGGVSNDPTYLLARLPTAFLGEEPLPQTERIDAFRQIRAASETGDQRFDGAGLVDELIRYESPEASRSADREQWEKIRDFVRTVLDDGDIDLAIPHDRSTINVVRRGTRLPLENLGTGIHQVVILAAAATVIQGKLVCVEEPEIHLHPVLQRKLLRYLHEQTDNQYLIATHSAHLLDSDLATIFHATWSEEGTRISPAVTPKDRALICSDLGYHASDIVQANAIVWVEGPSDRTYINHWIALENPDLIEGIHYSIMFYGGGLLSHLTATDLNKELLTEFIKLHRLNRNVAIVIDSDRTGPNKRINASKRRVRDELKEMEGLSWITDGYTVENYVPPALLAQAILTVHPSAKPKAADKFQNPLDKSRTGIVSVSKARIALEVVQRWDEQTTMPYDLTPRVRQLVRFIRDANRDLAPKVRVPSARGLSNEEVRQSH</sequence>
<name>A0A163RX88_9CELL</name>
<dbReference type="GO" id="GO:0005524">
    <property type="term" value="F:ATP binding"/>
    <property type="evidence" value="ECO:0007669"/>
    <property type="project" value="InterPro"/>
</dbReference>
<dbReference type="PATRIC" id="fig|43678.3.peg.1559"/>
<proteinExistence type="predicted"/>
<dbReference type="Gene3D" id="3.40.50.300">
    <property type="entry name" value="P-loop containing nucleotide triphosphate hydrolases"/>
    <property type="match status" value="1"/>
</dbReference>
<dbReference type="PANTHER" id="PTHR43581:SF2">
    <property type="entry name" value="EXCINUCLEASE ATPASE SUBUNIT"/>
    <property type="match status" value="1"/>
</dbReference>
<dbReference type="InterPro" id="IPR051396">
    <property type="entry name" value="Bact_Antivir_Def_Nuclease"/>
</dbReference>
<dbReference type="RefSeq" id="WP_068707927.1">
    <property type="nucleotide sequence ID" value="NZ_LRIE01000065.1"/>
</dbReference>
<dbReference type="InterPro" id="IPR027417">
    <property type="entry name" value="P-loop_NTPase"/>
</dbReference>
<dbReference type="AlphaFoldDB" id="A0A163RX88"/>
<feature type="domain" description="ATPase AAA-type core" evidence="1">
    <location>
        <begin position="250"/>
        <end position="344"/>
    </location>
</feature>
<dbReference type="GO" id="GO:0016887">
    <property type="term" value="F:ATP hydrolysis activity"/>
    <property type="evidence" value="ECO:0007669"/>
    <property type="project" value="InterPro"/>
</dbReference>
<dbReference type="Pfam" id="PF13304">
    <property type="entry name" value="AAA_21"/>
    <property type="match status" value="1"/>
</dbReference>
<evidence type="ECO:0000313" key="3">
    <source>
        <dbReference type="Proteomes" id="UP000076447"/>
    </source>
</evidence>
<reference evidence="2 3" key="1">
    <citation type="submission" date="2016-01" db="EMBL/GenBank/DDBJ databases">
        <title>Genome sequence of Oerskovia enterophila VJag, an agar and cellulose degrading bacterium.</title>
        <authorList>
            <person name="Poehlein A."/>
            <person name="Jag V."/>
            <person name="Bengelsdorf F."/>
            <person name="Duerre P."/>
            <person name="Daniel R."/>
        </authorList>
    </citation>
    <scope>NUCLEOTIDE SEQUENCE [LARGE SCALE GENOMIC DNA]</scope>
    <source>
        <strain evidence="2 3">VJag</strain>
    </source>
</reference>
<organism evidence="2 3">
    <name type="scientific">Oerskovia enterophila</name>
    <dbReference type="NCBI Taxonomy" id="43678"/>
    <lineage>
        <taxon>Bacteria</taxon>
        <taxon>Bacillati</taxon>
        <taxon>Actinomycetota</taxon>
        <taxon>Actinomycetes</taxon>
        <taxon>Micrococcales</taxon>
        <taxon>Cellulomonadaceae</taxon>
        <taxon>Oerskovia</taxon>
    </lineage>
</organism>
<evidence type="ECO:0000313" key="2">
    <source>
        <dbReference type="EMBL" id="KZM35790.1"/>
    </source>
</evidence>
<accession>A0A163RX88</accession>
<dbReference type="STRING" id="43678.OJAG_14910"/>
<dbReference type="PANTHER" id="PTHR43581">
    <property type="entry name" value="ATP/GTP PHOSPHATASE"/>
    <property type="match status" value="1"/>
</dbReference>